<dbReference type="RefSeq" id="WP_018327083.1">
    <property type="nucleotide sequence ID" value="NZ_JACHBK010000004.1"/>
</dbReference>
<keyword evidence="2" id="KW-1185">Reference proteome</keyword>
<dbReference type="Proteomes" id="UP000585507">
    <property type="component" value="Unassembled WGS sequence"/>
</dbReference>
<evidence type="ECO:0000313" key="1">
    <source>
        <dbReference type="EMBL" id="MBB5535167.1"/>
    </source>
</evidence>
<sequence>MIPAVITAMHTIELIGSYVARHVESGLTVDLTSRRNRSTTKGPISPLCRKLVELGHDPDGTVHVIRKALDRDGHIPVFKRDRALKAWAGVDCVESETRSLYVQKYRPFPAAVGALPKG</sequence>
<comment type="caution">
    <text evidence="1">The sequence shown here is derived from an EMBL/GenBank/DDBJ whole genome shotgun (WGS) entry which is preliminary data.</text>
</comment>
<name>A0A7W8UB02_9HYPH</name>
<proteinExistence type="predicted"/>
<dbReference type="AlphaFoldDB" id="A0A7W8UB02"/>
<gene>
    <name evidence="1" type="ORF">GGD55_001861</name>
</gene>
<dbReference type="EMBL" id="JACHBK010000004">
    <property type="protein sequence ID" value="MBB5535167.1"/>
    <property type="molecule type" value="Genomic_DNA"/>
</dbReference>
<protein>
    <submittedName>
        <fullName evidence="1">Fe2+ transport system protein FeoA</fullName>
    </submittedName>
</protein>
<evidence type="ECO:0000313" key="2">
    <source>
        <dbReference type="Proteomes" id="UP000585507"/>
    </source>
</evidence>
<accession>A0A7W8UB02</accession>
<reference evidence="1 2" key="1">
    <citation type="submission" date="2020-08" db="EMBL/GenBank/DDBJ databases">
        <title>Genomic Encyclopedia of Type Strains, Phase IV (KMG-V): Genome sequencing to study the core and pangenomes of soil and plant-associated prokaryotes.</title>
        <authorList>
            <person name="Whitman W."/>
        </authorList>
    </citation>
    <scope>NUCLEOTIDE SEQUENCE [LARGE SCALE GENOMIC DNA]</scope>
    <source>
        <strain evidence="1 2">SEMIA 4084</strain>
    </source>
</reference>
<organism evidence="1 2">
    <name type="scientific">Rhizobium giardinii</name>
    <dbReference type="NCBI Taxonomy" id="56731"/>
    <lineage>
        <taxon>Bacteria</taxon>
        <taxon>Pseudomonadati</taxon>
        <taxon>Pseudomonadota</taxon>
        <taxon>Alphaproteobacteria</taxon>
        <taxon>Hyphomicrobiales</taxon>
        <taxon>Rhizobiaceae</taxon>
        <taxon>Rhizobium/Agrobacterium group</taxon>
        <taxon>Rhizobium</taxon>
    </lineage>
</organism>